<evidence type="ECO:0000313" key="3">
    <source>
        <dbReference type="Proteomes" id="UP000027138"/>
    </source>
</evidence>
<sequence length="77" mass="8344">MQQKIVLKVDMKCNRCRTEALKVVAKADGVNFLGLEGQNKEKVVVIGDGVDAVNLATNLRKKVGHTEIISVAAHDSK</sequence>
<reference evidence="2 3" key="1">
    <citation type="journal article" date="2014" name="PLoS ONE">
        <title>Global Analysis of Gene Expression Profiles in Physic Nut (Jatropha curcas L.) Seedlings Exposed to Salt Stress.</title>
        <authorList>
            <person name="Zhang L."/>
            <person name="Zhang C."/>
            <person name="Wu P."/>
            <person name="Chen Y."/>
            <person name="Li M."/>
            <person name="Jiang H."/>
            <person name="Wu G."/>
        </authorList>
    </citation>
    <scope>NUCLEOTIDE SEQUENCE [LARGE SCALE GENOMIC DNA]</scope>
    <source>
        <strain evidence="3">cv. GZQX0401</strain>
        <tissue evidence="2">Young leaves</tissue>
    </source>
</reference>
<dbReference type="AlphaFoldDB" id="A0A067KUN0"/>
<dbReference type="STRING" id="180498.A0A067KUN0"/>
<dbReference type="SUPFAM" id="SSF55008">
    <property type="entry name" value="HMA, heavy metal-associated domain"/>
    <property type="match status" value="1"/>
</dbReference>
<dbReference type="EMBL" id="KK914482">
    <property type="protein sequence ID" value="KDP35554.1"/>
    <property type="molecule type" value="Genomic_DNA"/>
</dbReference>
<feature type="domain" description="HMA" evidence="1">
    <location>
        <begin position="2"/>
        <end position="71"/>
    </location>
</feature>
<protein>
    <recommendedName>
        <fullName evidence="1">HMA domain-containing protein</fullName>
    </recommendedName>
</protein>
<organism evidence="2 3">
    <name type="scientific">Jatropha curcas</name>
    <name type="common">Barbados nut</name>
    <dbReference type="NCBI Taxonomy" id="180498"/>
    <lineage>
        <taxon>Eukaryota</taxon>
        <taxon>Viridiplantae</taxon>
        <taxon>Streptophyta</taxon>
        <taxon>Embryophyta</taxon>
        <taxon>Tracheophyta</taxon>
        <taxon>Spermatophyta</taxon>
        <taxon>Magnoliopsida</taxon>
        <taxon>eudicotyledons</taxon>
        <taxon>Gunneridae</taxon>
        <taxon>Pentapetalae</taxon>
        <taxon>rosids</taxon>
        <taxon>fabids</taxon>
        <taxon>Malpighiales</taxon>
        <taxon>Euphorbiaceae</taxon>
        <taxon>Crotonoideae</taxon>
        <taxon>Jatropheae</taxon>
        <taxon>Jatropha</taxon>
    </lineage>
</organism>
<dbReference type="OrthoDB" id="692882at2759"/>
<gene>
    <name evidence="2" type="ORF">JCGZ_08992</name>
</gene>
<evidence type="ECO:0000313" key="2">
    <source>
        <dbReference type="EMBL" id="KDP35554.1"/>
    </source>
</evidence>
<dbReference type="InterPro" id="IPR036163">
    <property type="entry name" value="HMA_dom_sf"/>
</dbReference>
<dbReference type="PROSITE" id="PS50846">
    <property type="entry name" value="HMA_2"/>
    <property type="match status" value="1"/>
</dbReference>
<keyword evidence="3" id="KW-1185">Reference proteome</keyword>
<evidence type="ECO:0000259" key="1">
    <source>
        <dbReference type="PROSITE" id="PS50846"/>
    </source>
</evidence>
<dbReference type="PANTHER" id="PTHR46371">
    <property type="entry name" value="OS04G0464100 PROTEIN"/>
    <property type="match status" value="1"/>
</dbReference>
<name>A0A067KUN0_JATCU</name>
<dbReference type="Proteomes" id="UP000027138">
    <property type="component" value="Unassembled WGS sequence"/>
</dbReference>
<dbReference type="Gene3D" id="3.30.70.100">
    <property type="match status" value="1"/>
</dbReference>
<dbReference type="InterPro" id="IPR006121">
    <property type="entry name" value="HMA_dom"/>
</dbReference>
<accession>A0A067KUN0</accession>
<proteinExistence type="predicted"/>
<dbReference type="GO" id="GO:0046872">
    <property type="term" value="F:metal ion binding"/>
    <property type="evidence" value="ECO:0007669"/>
    <property type="project" value="InterPro"/>
</dbReference>
<dbReference type="InterPro" id="IPR044296">
    <property type="entry name" value="HIPP46"/>
</dbReference>